<dbReference type="EMBL" id="JAJGCB010000005">
    <property type="protein sequence ID" value="KAJ8992433.1"/>
    <property type="molecule type" value="Genomic_DNA"/>
</dbReference>
<protein>
    <submittedName>
        <fullName evidence="2">Uncharacterized protein</fullName>
    </submittedName>
</protein>
<organism evidence="2 3">
    <name type="scientific">Exophiala dermatitidis</name>
    <name type="common">Black yeast-like fungus</name>
    <name type="synonym">Wangiella dermatitidis</name>
    <dbReference type="NCBI Taxonomy" id="5970"/>
    <lineage>
        <taxon>Eukaryota</taxon>
        <taxon>Fungi</taxon>
        <taxon>Dikarya</taxon>
        <taxon>Ascomycota</taxon>
        <taxon>Pezizomycotina</taxon>
        <taxon>Eurotiomycetes</taxon>
        <taxon>Chaetothyriomycetidae</taxon>
        <taxon>Chaetothyriales</taxon>
        <taxon>Herpotrichiellaceae</taxon>
        <taxon>Exophiala</taxon>
    </lineage>
</organism>
<dbReference type="PANTHER" id="PTHR36452">
    <property type="entry name" value="CHROMOSOME 12, WHOLE GENOME SHOTGUN SEQUENCE"/>
    <property type="match status" value="1"/>
</dbReference>
<comment type="caution">
    <text evidence="2">The sequence shown here is derived from an EMBL/GenBank/DDBJ whole genome shotgun (WGS) entry which is preliminary data.</text>
</comment>
<feature type="compositionally biased region" description="Polar residues" evidence="1">
    <location>
        <begin position="73"/>
        <end position="91"/>
    </location>
</feature>
<sequence>MSGRPRGRPRKSGPPATNSSFSKVPSVEINSKPNSTKKRPLFESETPLGTTSPATATATPGSRSSKRLKELSAASTTAQKPSSKTTPTRSKYFQHDDDEEDDDEPEIETADEVENSGYEDEDASVTEDDPSSDSESDSDGFDDDSEVEGSGAKKRKRLPKKQNKSKTTTTTINDNKELWRPGVKTGLGPGKAVFIEKPKPRGDGGIKYVPHKIHPNTMAFLKDLRNNNDREWLKMHDADYRQSWKDWESFVESLTEKISEIDETIPELPPKDLVFRIYRDIRFSSDPTPYKPHFSAAWSRTGRKGPYADYYVQIKPGGKSYVGAGLWSPEAQALALIRADIDRKPKRLRRILTDPRMRKEILGGIPNDGAKAIKAFAAQNSDNALKTKPKGYEANNPNIELLRLRNFTLGKPIPDEVVVSEQGLQKIVELIGVMVPFVSPPSASHFCFCWPLSQIHAASVTLRTELDTLLGL</sequence>
<feature type="compositionally biased region" description="Low complexity" evidence="1">
    <location>
        <begin position="46"/>
        <end position="63"/>
    </location>
</feature>
<feature type="region of interest" description="Disordered" evidence="1">
    <location>
        <begin position="1"/>
        <end position="199"/>
    </location>
</feature>
<evidence type="ECO:0000313" key="3">
    <source>
        <dbReference type="Proteomes" id="UP001161757"/>
    </source>
</evidence>
<evidence type="ECO:0000256" key="1">
    <source>
        <dbReference type="SAM" id="MobiDB-lite"/>
    </source>
</evidence>
<feature type="compositionally biased region" description="Acidic residues" evidence="1">
    <location>
        <begin position="96"/>
        <end position="147"/>
    </location>
</feature>
<dbReference type="InterPro" id="IPR012808">
    <property type="entry name" value="CHP02453"/>
</dbReference>
<reference evidence="2" key="1">
    <citation type="submission" date="2023-01" db="EMBL/GenBank/DDBJ databases">
        <title>Exophiala dermititidis isolated from Cystic Fibrosis Patient.</title>
        <authorList>
            <person name="Kurbessoian T."/>
            <person name="Crocker A."/>
            <person name="Murante D."/>
            <person name="Hogan D.A."/>
            <person name="Stajich J.E."/>
        </authorList>
    </citation>
    <scope>NUCLEOTIDE SEQUENCE</scope>
    <source>
        <strain evidence="2">Ex8</strain>
    </source>
</reference>
<evidence type="ECO:0000313" key="2">
    <source>
        <dbReference type="EMBL" id="KAJ8992433.1"/>
    </source>
</evidence>
<dbReference type="Pfam" id="PF09365">
    <property type="entry name" value="DUF2461"/>
    <property type="match status" value="1"/>
</dbReference>
<dbReference type="PANTHER" id="PTHR36452:SF1">
    <property type="entry name" value="DUF2461 DOMAIN-CONTAINING PROTEIN"/>
    <property type="match status" value="1"/>
</dbReference>
<gene>
    <name evidence="2" type="ORF">HRR80_003536</name>
</gene>
<feature type="compositionally biased region" description="Basic residues" evidence="1">
    <location>
        <begin position="1"/>
        <end position="11"/>
    </location>
</feature>
<feature type="compositionally biased region" description="Polar residues" evidence="1">
    <location>
        <begin position="16"/>
        <end position="34"/>
    </location>
</feature>
<dbReference type="AlphaFoldDB" id="A0AAN6EW65"/>
<dbReference type="NCBIfam" id="TIGR02453">
    <property type="entry name" value="TIGR02453 family protein"/>
    <property type="match status" value="1"/>
</dbReference>
<feature type="compositionally biased region" description="Basic residues" evidence="1">
    <location>
        <begin position="152"/>
        <end position="164"/>
    </location>
</feature>
<dbReference type="Proteomes" id="UP001161757">
    <property type="component" value="Unassembled WGS sequence"/>
</dbReference>
<accession>A0AAN6EW65</accession>
<proteinExistence type="predicted"/>
<name>A0AAN6EW65_EXODE</name>